<dbReference type="Proteomes" id="UP001215598">
    <property type="component" value="Unassembled WGS sequence"/>
</dbReference>
<dbReference type="EMBL" id="JARKIB010000001">
    <property type="protein sequence ID" value="KAJ7785995.1"/>
    <property type="molecule type" value="Genomic_DNA"/>
</dbReference>
<proteinExistence type="predicted"/>
<name>A0AAD7KHR9_9AGAR</name>
<sequence>MPTHTVFLKPRPFSRKFATEWIPAGIKYRPYLEDEGPPDEATDQRVFECSQKLESFLIEFHSLTLPEPPSLEHSNNSDLCTILVQCVTRKQEEWLFSLQERISAATIECYENLSAESREEISLGPPRPGNEQSLAIQIAEARICSMRNELIELKIWGCLFTVVYIRLAEWGRNMRELIRRHDNLHFCLVPLKFVGIYVKEMWTSNFLATDSHPREGRNSSNIKTHIS</sequence>
<organism evidence="1 2">
    <name type="scientific">Mycena metata</name>
    <dbReference type="NCBI Taxonomy" id="1033252"/>
    <lineage>
        <taxon>Eukaryota</taxon>
        <taxon>Fungi</taxon>
        <taxon>Dikarya</taxon>
        <taxon>Basidiomycota</taxon>
        <taxon>Agaricomycotina</taxon>
        <taxon>Agaricomycetes</taxon>
        <taxon>Agaricomycetidae</taxon>
        <taxon>Agaricales</taxon>
        <taxon>Marasmiineae</taxon>
        <taxon>Mycenaceae</taxon>
        <taxon>Mycena</taxon>
    </lineage>
</organism>
<gene>
    <name evidence="1" type="ORF">B0H16DRAFT_13595</name>
</gene>
<comment type="caution">
    <text evidence="1">The sequence shown here is derived from an EMBL/GenBank/DDBJ whole genome shotgun (WGS) entry which is preliminary data.</text>
</comment>
<evidence type="ECO:0000313" key="2">
    <source>
        <dbReference type="Proteomes" id="UP001215598"/>
    </source>
</evidence>
<accession>A0AAD7KHR9</accession>
<evidence type="ECO:0000313" key="1">
    <source>
        <dbReference type="EMBL" id="KAJ7785995.1"/>
    </source>
</evidence>
<protein>
    <submittedName>
        <fullName evidence="1">Uncharacterized protein</fullName>
    </submittedName>
</protein>
<reference evidence="1" key="1">
    <citation type="submission" date="2023-03" db="EMBL/GenBank/DDBJ databases">
        <title>Massive genome expansion in bonnet fungi (Mycena s.s.) driven by repeated elements and novel gene families across ecological guilds.</title>
        <authorList>
            <consortium name="Lawrence Berkeley National Laboratory"/>
            <person name="Harder C.B."/>
            <person name="Miyauchi S."/>
            <person name="Viragh M."/>
            <person name="Kuo A."/>
            <person name="Thoen E."/>
            <person name="Andreopoulos B."/>
            <person name="Lu D."/>
            <person name="Skrede I."/>
            <person name="Drula E."/>
            <person name="Henrissat B."/>
            <person name="Morin E."/>
            <person name="Kohler A."/>
            <person name="Barry K."/>
            <person name="LaButti K."/>
            <person name="Morin E."/>
            <person name="Salamov A."/>
            <person name="Lipzen A."/>
            <person name="Mereny Z."/>
            <person name="Hegedus B."/>
            <person name="Baldrian P."/>
            <person name="Stursova M."/>
            <person name="Weitz H."/>
            <person name="Taylor A."/>
            <person name="Grigoriev I.V."/>
            <person name="Nagy L.G."/>
            <person name="Martin F."/>
            <person name="Kauserud H."/>
        </authorList>
    </citation>
    <scope>NUCLEOTIDE SEQUENCE</scope>
    <source>
        <strain evidence="1">CBHHK182m</strain>
    </source>
</reference>
<keyword evidence="2" id="KW-1185">Reference proteome</keyword>
<dbReference type="AlphaFoldDB" id="A0AAD7KHR9"/>